<keyword evidence="12" id="KW-0675">Receptor</keyword>
<dbReference type="PROSITE" id="PS52016">
    <property type="entry name" value="TONB_DEPENDENT_REC_3"/>
    <property type="match status" value="1"/>
</dbReference>
<evidence type="ECO:0000256" key="9">
    <source>
        <dbReference type="RuleBase" id="RU003357"/>
    </source>
</evidence>
<dbReference type="InterPro" id="IPR039426">
    <property type="entry name" value="TonB-dep_rcpt-like"/>
</dbReference>
<evidence type="ECO:0000256" key="8">
    <source>
        <dbReference type="PROSITE-ProRule" id="PRU01360"/>
    </source>
</evidence>
<feature type="domain" description="TonB-dependent receptor-like beta-barrel" evidence="10">
    <location>
        <begin position="295"/>
        <end position="734"/>
    </location>
</feature>
<dbReference type="InterPro" id="IPR000531">
    <property type="entry name" value="Beta-barrel_TonB"/>
</dbReference>
<dbReference type="SUPFAM" id="SSF56935">
    <property type="entry name" value="Porins"/>
    <property type="match status" value="1"/>
</dbReference>
<keyword evidence="6 8" id="KW-0472">Membrane</keyword>
<dbReference type="Gene3D" id="2.40.170.20">
    <property type="entry name" value="TonB-dependent receptor, beta-barrel domain"/>
    <property type="match status" value="1"/>
</dbReference>
<dbReference type="PANTHER" id="PTHR30069:SF57">
    <property type="entry name" value="TONB-DEPENDENT RECEPTOR"/>
    <property type="match status" value="1"/>
</dbReference>
<dbReference type="Pfam" id="PF00593">
    <property type="entry name" value="TonB_dep_Rec_b-barrel"/>
    <property type="match status" value="1"/>
</dbReference>
<dbReference type="InterPro" id="IPR037066">
    <property type="entry name" value="Plug_dom_sf"/>
</dbReference>
<comment type="similarity">
    <text evidence="8 9">Belongs to the TonB-dependent receptor family.</text>
</comment>
<keyword evidence="3 8" id="KW-1134">Transmembrane beta strand</keyword>
<dbReference type="InterPro" id="IPR013784">
    <property type="entry name" value="Carb-bd-like_fold"/>
</dbReference>
<evidence type="ECO:0000256" key="2">
    <source>
        <dbReference type="ARBA" id="ARBA00022448"/>
    </source>
</evidence>
<keyword evidence="5 9" id="KW-0798">TonB box</keyword>
<accession>A0ABX7CKD5</accession>
<evidence type="ECO:0000259" key="10">
    <source>
        <dbReference type="Pfam" id="PF00593"/>
    </source>
</evidence>
<comment type="subcellular location">
    <subcellularLocation>
        <location evidence="1 8">Cell outer membrane</location>
        <topology evidence="1 8">Multi-pass membrane protein</topology>
    </subcellularLocation>
</comment>
<protein>
    <submittedName>
        <fullName evidence="12">TonB-dependent receptor</fullName>
    </submittedName>
</protein>
<feature type="domain" description="TonB-dependent receptor plug" evidence="11">
    <location>
        <begin position="121"/>
        <end position="227"/>
    </location>
</feature>
<keyword evidence="7 8" id="KW-0998">Cell outer membrane</keyword>
<organism evidence="12 13">
    <name type="scientific">Sphingobacterium multivorum</name>
    <dbReference type="NCBI Taxonomy" id="28454"/>
    <lineage>
        <taxon>Bacteria</taxon>
        <taxon>Pseudomonadati</taxon>
        <taxon>Bacteroidota</taxon>
        <taxon>Sphingobacteriia</taxon>
        <taxon>Sphingobacteriales</taxon>
        <taxon>Sphingobacteriaceae</taxon>
        <taxon>Sphingobacterium</taxon>
    </lineage>
</organism>
<evidence type="ECO:0000256" key="3">
    <source>
        <dbReference type="ARBA" id="ARBA00022452"/>
    </source>
</evidence>
<dbReference type="Pfam" id="PF13715">
    <property type="entry name" value="CarbopepD_reg_2"/>
    <property type="match status" value="1"/>
</dbReference>
<dbReference type="PANTHER" id="PTHR30069">
    <property type="entry name" value="TONB-DEPENDENT OUTER MEMBRANE RECEPTOR"/>
    <property type="match status" value="1"/>
</dbReference>
<dbReference type="InterPro" id="IPR036942">
    <property type="entry name" value="Beta-barrel_TonB_sf"/>
</dbReference>
<dbReference type="EMBL" id="CP068224">
    <property type="protein sequence ID" value="QQT52466.1"/>
    <property type="molecule type" value="Genomic_DNA"/>
</dbReference>
<dbReference type="Gene3D" id="2.170.130.10">
    <property type="entry name" value="TonB-dependent receptor, plug domain"/>
    <property type="match status" value="1"/>
</dbReference>
<gene>
    <name evidence="12" type="ORF">I6I98_19625</name>
</gene>
<dbReference type="Proteomes" id="UP000595498">
    <property type="component" value="Chromosome"/>
</dbReference>
<evidence type="ECO:0000259" key="11">
    <source>
        <dbReference type="Pfam" id="PF07715"/>
    </source>
</evidence>
<keyword evidence="13" id="KW-1185">Reference proteome</keyword>
<keyword evidence="2 8" id="KW-0813">Transport</keyword>
<name>A0ABX7CKD5_SPHMU</name>
<evidence type="ECO:0000256" key="5">
    <source>
        <dbReference type="ARBA" id="ARBA00023077"/>
    </source>
</evidence>
<evidence type="ECO:0000313" key="12">
    <source>
        <dbReference type="EMBL" id="QQT52466.1"/>
    </source>
</evidence>
<sequence length="771" mass="85956">MMKVYSAHLTIAMVLTGFISFGQTGKITGKVYDKNGVPLGAASVVIPKLQIGAKSNNSGRYLVESIPQGTWEVEVKHIGFKEFRDSVKVGPGVLTKDIQLDGAELLLDEIVVTGTKTFKRKTESPVMVNILDSKTLDNLQVCNLSEGLKFQPGLRVETDCQTCNYTQLRMNGLQGGYSQILINGRPIFSPLMGLYGMEQLPVNMIEKIEVVRGGGSSLYGSSAIGGTVNVITKLPRANSYEINSFYQRIGGGTNDFNLGGNATLVNEKGNAGTSFFFNKRDRGFYDANGDNFSEMPKIENTSLGINSFYQFSDNQKLEVSLSNLNEYRFGGEMTDKPAYLTLQSEERHHKIWMGSTDYQINFNQDKSALIVYTAFQNTNRKHYTGVFPDDPEAIENHLKHPPYGDSKTTTLQGGFQLNHEIRNFFNGRNVLTIGSEYVSDKVYDEIPSYNYLVDQHTKDWGSFFQSDWDLAAKFNVLSGVRVDKHNLLHKVVVSPRIALLYKYAPTTQFRLSYGTGFRAPQAFDTDLHIAFAGGGVSRVQLSPDLREERSKSLSGSINYDKATETWIAGFTLEGFYTHLNNAFVLEEIGADNFGKIFEKRNGNNATVAGGTLELRANYAKKIQLETGLTVQQSKYDSPVSYLEGVAPIRSFLRTPNEYGFANLNITASKPWTINLNYVYTGNMRIAHVGGADNFPDDQMVRTGAFSELNSKVAYAFNLPKYKNIIELYAGVKNIFNAYQTDFDTGKNRDSNYIYGPNMPRTYFVGVKIKTP</sequence>
<evidence type="ECO:0000256" key="1">
    <source>
        <dbReference type="ARBA" id="ARBA00004571"/>
    </source>
</evidence>
<dbReference type="SUPFAM" id="SSF49452">
    <property type="entry name" value="Starch-binding domain-like"/>
    <property type="match status" value="1"/>
</dbReference>
<dbReference type="Pfam" id="PF07715">
    <property type="entry name" value="Plug"/>
    <property type="match status" value="1"/>
</dbReference>
<evidence type="ECO:0000256" key="7">
    <source>
        <dbReference type="ARBA" id="ARBA00023237"/>
    </source>
</evidence>
<dbReference type="InterPro" id="IPR012910">
    <property type="entry name" value="Plug_dom"/>
</dbReference>
<evidence type="ECO:0000256" key="6">
    <source>
        <dbReference type="ARBA" id="ARBA00023136"/>
    </source>
</evidence>
<evidence type="ECO:0000313" key="13">
    <source>
        <dbReference type="Proteomes" id="UP000595498"/>
    </source>
</evidence>
<evidence type="ECO:0000256" key="4">
    <source>
        <dbReference type="ARBA" id="ARBA00022692"/>
    </source>
</evidence>
<dbReference type="Gene3D" id="2.60.40.1120">
    <property type="entry name" value="Carboxypeptidase-like, regulatory domain"/>
    <property type="match status" value="1"/>
</dbReference>
<reference evidence="12 13" key="1">
    <citation type="submission" date="2021-01" db="EMBL/GenBank/DDBJ databases">
        <title>FDA dAtabase for Regulatory Grade micrObial Sequences (FDA-ARGOS): Supporting development and validation of Infectious Disease Dx tests.</title>
        <authorList>
            <person name="Sproer C."/>
            <person name="Gronow S."/>
            <person name="Severitt S."/>
            <person name="Schroder I."/>
            <person name="Tallon L."/>
            <person name="Sadzewicz L."/>
            <person name="Zhao X."/>
            <person name="Boylan J."/>
            <person name="Ott S."/>
            <person name="Bowen H."/>
            <person name="Vavikolanu K."/>
            <person name="Mehta A."/>
            <person name="Aluvathingal J."/>
            <person name="Nadendla S."/>
            <person name="Lowell S."/>
            <person name="Myers T."/>
            <person name="Yan Y."/>
            <person name="Sichtig H."/>
        </authorList>
    </citation>
    <scope>NUCLEOTIDE SEQUENCE [LARGE SCALE GENOMIC DNA]</scope>
    <source>
        <strain evidence="12 13">FDAARGOS_1141</strain>
    </source>
</reference>
<keyword evidence="4 8" id="KW-0812">Transmembrane</keyword>
<proteinExistence type="inferred from homology"/>